<feature type="region of interest" description="Disordered" evidence="11">
    <location>
        <begin position="527"/>
        <end position="549"/>
    </location>
</feature>
<dbReference type="PANTHER" id="PTHR43289:SF6">
    <property type="entry name" value="SERINE_THREONINE-PROTEIN KINASE NEKL-3"/>
    <property type="match status" value="1"/>
</dbReference>
<evidence type="ECO:0000313" key="15">
    <source>
        <dbReference type="Proteomes" id="UP001183410"/>
    </source>
</evidence>
<dbReference type="SUPFAM" id="SSF56112">
    <property type="entry name" value="Protein kinase-like (PK-like)"/>
    <property type="match status" value="1"/>
</dbReference>
<keyword evidence="7" id="KW-0378">Hydrolase</keyword>
<organism evidence="14 15">
    <name type="scientific">Streptomyces chisholmiae</name>
    <dbReference type="NCBI Taxonomy" id="3075540"/>
    <lineage>
        <taxon>Bacteria</taxon>
        <taxon>Bacillati</taxon>
        <taxon>Actinomycetota</taxon>
        <taxon>Actinomycetes</taxon>
        <taxon>Kitasatosporales</taxon>
        <taxon>Streptomycetaceae</taxon>
        <taxon>Streptomyces</taxon>
    </lineage>
</organism>
<dbReference type="SUPFAM" id="SSF49785">
    <property type="entry name" value="Galactose-binding domain-like"/>
    <property type="match status" value="3"/>
</dbReference>
<evidence type="ECO:0000256" key="10">
    <source>
        <dbReference type="PROSITE-ProRule" id="PRU10141"/>
    </source>
</evidence>
<evidence type="ECO:0000256" key="6">
    <source>
        <dbReference type="ARBA" id="ARBA00022777"/>
    </source>
</evidence>
<keyword evidence="5 10" id="KW-0547">Nucleotide-binding</keyword>
<keyword evidence="15" id="KW-1185">Reference proteome</keyword>
<sequence length="776" mass="81797">MDHTVRPGRVIGGRYELLEPIGRGGFGRVWKARDQRLRTDVAVKQLVLPSSASPVEQEERLRRSEREVLNAAKLRDHPHIVSVHDVVVEDDVPWIAMQLVVGRALSERLRESGPLTVPEATEVARAMLKALGAAHRAGIVHRDIKPANVLLGDNGDILLTDFGIATHETDLTLTVTGSVIGSAPYMAPERVHGEKGQAPSDLFSLGVTLHEAVEGASPFGRNSTPAALHAVAYEEPPPPEHAGTLTPLITLLLAKEPGDRPTVAEALELLDNPDTAATTRRPVAVPPTVVLTKSVPAEAPPTPPATPIPTPPADPEPEPAPDPAATPASVPLAAPTPEALPTMTAVTPPPSTGPTGAGVLLQPHGWWAPPAPQPPPPAGSPATRWLGWAVAMALGVLVVVLVVVNQTGDSDDDPGTIAGGGAFENTTARSIQDNNTFESEIQVTGVAGNAPSALEVTVDLDHTHLGDLELELLAPDGTSFDLEPFDEPHEYTVDASAVTANGTWRLRVEDNASADTGTLNSWSLRFGSGGSRNGEPQPEGGGIPATEGGTYRNGNAVVIQDRSTVNSSIDVAGLAGNAPASLIVAVDLEHTYLGDLEIELFAPDGTSFDLEPYDEPHEYTVDASAVPASGQWRLRVEDRLSSDTGTLNSWSLRFGPGDLQEVGEESAAGGGTFENTDSMEIEDRASVTSPIEVTGLTGNAPGALGVWVDIDHSYIRDLDMELVAPDGSAFELEAFDEPHDYHIDASGVPANGTWELRIEDTLRADTGTLNAWSLTF</sequence>
<accession>A0ABU2JNG8</accession>
<feature type="domain" description="P/Homo B" evidence="13">
    <location>
        <begin position="412"/>
        <end position="533"/>
    </location>
</feature>
<keyword evidence="8 10" id="KW-0067">ATP-binding</keyword>
<keyword evidence="4" id="KW-0808">Transferase</keyword>
<dbReference type="Gene3D" id="1.10.510.10">
    <property type="entry name" value="Transferase(Phosphotransferase) domain 1"/>
    <property type="match status" value="1"/>
</dbReference>
<dbReference type="SMART" id="SM00220">
    <property type="entry name" value="S_TKc"/>
    <property type="match status" value="1"/>
</dbReference>
<evidence type="ECO:0000259" key="13">
    <source>
        <dbReference type="PROSITE" id="PS51829"/>
    </source>
</evidence>
<dbReference type="PROSITE" id="PS00108">
    <property type="entry name" value="PROTEIN_KINASE_ST"/>
    <property type="match status" value="1"/>
</dbReference>
<feature type="compositionally biased region" description="Low complexity" evidence="11">
    <location>
        <begin position="325"/>
        <end position="346"/>
    </location>
</feature>
<evidence type="ECO:0000256" key="3">
    <source>
        <dbReference type="ARBA" id="ARBA00022670"/>
    </source>
</evidence>
<dbReference type="PROSITE" id="PS50011">
    <property type="entry name" value="PROTEIN_KINASE_DOM"/>
    <property type="match status" value="1"/>
</dbReference>
<dbReference type="Proteomes" id="UP001183410">
    <property type="component" value="Unassembled WGS sequence"/>
</dbReference>
<evidence type="ECO:0000256" key="1">
    <source>
        <dbReference type="ARBA" id="ARBA00012513"/>
    </source>
</evidence>
<dbReference type="Gene3D" id="3.30.200.20">
    <property type="entry name" value="Phosphorylase Kinase, domain 1"/>
    <property type="match status" value="1"/>
</dbReference>
<protein>
    <recommendedName>
        <fullName evidence="1">non-specific serine/threonine protein kinase</fullName>
        <ecNumber evidence="1">2.7.11.1</ecNumber>
    </recommendedName>
</protein>
<keyword evidence="6" id="KW-0418">Kinase</keyword>
<dbReference type="InterPro" id="IPR008271">
    <property type="entry name" value="Ser/Thr_kinase_AS"/>
</dbReference>
<evidence type="ECO:0000256" key="4">
    <source>
        <dbReference type="ARBA" id="ARBA00022679"/>
    </source>
</evidence>
<keyword evidence="9" id="KW-0675">Receptor</keyword>
<feature type="domain" description="P/Homo B" evidence="13">
    <location>
        <begin position="534"/>
        <end position="661"/>
    </location>
</feature>
<evidence type="ECO:0000256" key="8">
    <source>
        <dbReference type="ARBA" id="ARBA00022840"/>
    </source>
</evidence>
<evidence type="ECO:0000256" key="2">
    <source>
        <dbReference type="ARBA" id="ARBA00022527"/>
    </source>
</evidence>
<proteinExistence type="predicted"/>
<evidence type="ECO:0000313" key="14">
    <source>
        <dbReference type="EMBL" id="MDT0265778.1"/>
    </source>
</evidence>
<dbReference type="CDD" id="cd14014">
    <property type="entry name" value="STKc_PknB_like"/>
    <property type="match status" value="1"/>
</dbReference>
<evidence type="ECO:0000256" key="9">
    <source>
        <dbReference type="ARBA" id="ARBA00023170"/>
    </source>
</evidence>
<dbReference type="PROSITE" id="PS51829">
    <property type="entry name" value="P_HOMO_B"/>
    <property type="match status" value="3"/>
</dbReference>
<dbReference type="InterPro" id="IPR008979">
    <property type="entry name" value="Galactose-bd-like_sf"/>
</dbReference>
<reference evidence="15" key="1">
    <citation type="submission" date="2023-07" db="EMBL/GenBank/DDBJ databases">
        <title>30 novel species of actinomycetes from the DSMZ collection.</title>
        <authorList>
            <person name="Nouioui I."/>
        </authorList>
    </citation>
    <scope>NUCLEOTIDE SEQUENCE [LARGE SCALE GENOMIC DNA]</scope>
    <source>
        <strain evidence="15">DSM 44915</strain>
    </source>
</reference>
<evidence type="ECO:0000256" key="7">
    <source>
        <dbReference type="ARBA" id="ARBA00022801"/>
    </source>
</evidence>
<dbReference type="Pfam" id="PF01483">
    <property type="entry name" value="P_proprotein"/>
    <property type="match status" value="3"/>
</dbReference>
<gene>
    <name evidence="14" type="ORF">RM844_05680</name>
</gene>
<name>A0ABU2JNG8_9ACTN</name>
<keyword evidence="3" id="KW-0645">Protease</keyword>
<evidence type="ECO:0000259" key="12">
    <source>
        <dbReference type="PROSITE" id="PS50011"/>
    </source>
</evidence>
<dbReference type="RefSeq" id="WP_311665472.1">
    <property type="nucleotide sequence ID" value="NZ_JAVREO010000003.1"/>
</dbReference>
<dbReference type="PROSITE" id="PS00107">
    <property type="entry name" value="PROTEIN_KINASE_ATP"/>
    <property type="match status" value="1"/>
</dbReference>
<dbReference type="InterPro" id="IPR011009">
    <property type="entry name" value="Kinase-like_dom_sf"/>
</dbReference>
<evidence type="ECO:0000256" key="11">
    <source>
        <dbReference type="SAM" id="MobiDB-lite"/>
    </source>
</evidence>
<dbReference type="PANTHER" id="PTHR43289">
    <property type="entry name" value="MITOGEN-ACTIVATED PROTEIN KINASE KINASE KINASE 20-RELATED"/>
    <property type="match status" value="1"/>
</dbReference>
<dbReference type="InterPro" id="IPR017441">
    <property type="entry name" value="Protein_kinase_ATP_BS"/>
</dbReference>
<feature type="domain" description="Protein kinase" evidence="12">
    <location>
        <begin position="15"/>
        <end position="275"/>
    </location>
</feature>
<dbReference type="Pfam" id="PF00069">
    <property type="entry name" value="Pkinase"/>
    <property type="match status" value="1"/>
</dbReference>
<keyword evidence="2" id="KW-0723">Serine/threonine-protein kinase</keyword>
<dbReference type="EC" id="2.7.11.1" evidence="1"/>
<dbReference type="EMBL" id="JAVREO010000003">
    <property type="protein sequence ID" value="MDT0265778.1"/>
    <property type="molecule type" value="Genomic_DNA"/>
</dbReference>
<comment type="caution">
    <text evidence="14">The sequence shown here is derived from an EMBL/GenBank/DDBJ whole genome shotgun (WGS) entry which is preliminary data.</text>
</comment>
<dbReference type="InterPro" id="IPR002884">
    <property type="entry name" value="P_dom"/>
</dbReference>
<dbReference type="Gene3D" id="2.60.120.260">
    <property type="entry name" value="Galactose-binding domain-like"/>
    <property type="match status" value="3"/>
</dbReference>
<feature type="region of interest" description="Disordered" evidence="11">
    <location>
        <begin position="293"/>
        <end position="354"/>
    </location>
</feature>
<feature type="binding site" evidence="10">
    <location>
        <position position="44"/>
    </location>
    <ligand>
        <name>ATP</name>
        <dbReference type="ChEBI" id="CHEBI:30616"/>
    </ligand>
</feature>
<feature type="compositionally biased region" description="Pro residues" evidence="11">
    <location>
        <begin position="298"/>
        <end position="324"/>
    </location>
</feature>
<evidence type="ECO:0000256" key="5">
    <source>
        <dbReference type="ARBA" id="ARBA00022741"/>
    </source>
</evidence>
<feature type="domain" description="P/Homo B" evidence="13">
    <location>
        <begin position="662"/>
        <end position="776"/>
    </location>
</feature>
<dbReference type="InterPro" id="IPR000719">
    <property type="entry name" value="Prot_kinase_dom"/>
</dbReference>